<evidence type="ECO:0000256" key="8">
    <source>
        <dbReference type="ARBA" id="ARBA00051245"/>
    </source>
</evidence>
<evidence type="ECO:0000256" key="6">
    <source>
        <dbReference type="ARBA" id="ARBA00022840"/>
    </source>
</evidence>
<dbReference type="InterPro" id="IPR050445">
    <property type="entry name" value="Bact_polysacc_biosynth/exp"/>
</dbReference>
<evidence type="ECO:0000256" key="5">
    <source>
        <dbReference type="ARBA" id="ARBA00022777"/>
    </source>
</evidence>
<dbReference type="PANTHER" id="PTHR32309:SF13">
    <property type="entry name" value="FERRIC ENTEROBACTIN TRANSPORT PROTEIN FEPE"/>
    <property type="match status" value="1"/>
</dbReference>
<evidence type="ECO:0000259" key="10">
    <source>
        <dbReference type="Pfam" id="PF13614"/>
    </source>
</evidence>
<dbReference type="Gene3D" id="3.40.50.300">
    <property type="entry name" value="P-loop containing nucleotide triphosphate hydrolases"/>
    <property type="match status" value="1"/>
</dbReference>
<dbReference type="RefSeq" id="WP_407329573.1">
    <property type="nucleotide sequence ID" value="NZ_CP136865.1"/>
</dbReference>
<keyword evidence="7" id="KW-0829">Tyrosine-protein kinase</keyword>
<proteinExistence type="inferred from homology"/>
<feature type="domain" description="AAA" evidence="10">
    <location>
        <begin position="119"/>
        <end position="246"/>
    </location>
</feature>
<evidence type="ECO:0000313" key="12">
    <source>
        <dbReference type="Proteomes" id="UP001626549"/>
    </source>
</evidence>
<dbReference type="InterPro" id="IPR025669">
    <property type="entry name" value="AAA_dom"/>
</dbReference>
<evidence type="ECO:0000256" key="1">
    <source>
        <dbReference type="ARBA" id="ARBA00007316"/>
    </source>
</evidence>
<evidence type="ECO:0000256" key="4">
    <source>
        <dbReference type="ARBA" id="ARBA00022741"/>
    </source>
</evidence>
<dbReference type="EMBL" id="CP136865">
    <property type="protein sequence ID" value="WOJ98274.1"/>
    <property type="molecule type" value="Genomic_DNA"/>
</dbReference>
<evidence type="ECO:0000256" key="9">
    <source>
        <dbReference type="SAM" id="MobiDB-lite"/>
    </source>
</evidence>
<dbReference type="Pfam" id="PF13614">
    <property type="entry name" value="AAA_31"/>
    <property type="match status" value="1"/>
</dbReference>
<dbReference type="EC" id="2.7.10.2" evidence="2"/>
<keyword evidence="3" id="KW-0808">Transferase</keyword>
<keyword evidence="4" id="KW-0547">Nucleotide-binding</keyword>
<organism evidence="11 12">
    <name type="scientific">Congregibacter brevis</name>
    <dbReference type="NCBI Taxonomy" id="3081201"/>
    <lineage>
        <taxon>Bacteria</taxon>
        <taxon>Pseudomonadati</taxon>
        <taxon>Pseudomonadota</taxon>
        <taxon>Gammaproteobacteria</taxon>
        <taxon>Cellvibrionales</taxon>
        <taxon>Halieaceae</taxon>
        <taxon>Congregibacter</taxon>
    </lineage>
</organism>
<dbReference type="InterPro" id="IPR027417">
    <property type="entry name" value="P-loop_NTPase"/>
</dbReference>
<reference evidence="11 12" key="1">
    <citation type="submission" date="2023-10" db="EMBL/GenBank/DDBJ databases">
        <title>Two novel species belonging to the OM43/NOR5 clade.</title>
        <authorList>
            <person name="Park M."/>
        </authorList>
    </citation>
    <scope>NUCLEOTIDE SEQUENCE [LARGE SCALE GENOMIC DNA]</scope>
    <source>
        <strain evidence="11 12">IMCC45268</strain>
    </source>
</reference>
<comment type="catalytic activity">
    <reaction evidence="8">
        <text>L-tyrosyl-[protein] + ATP = O-phospho-L-tyrosyl-[protein] + ADP + H(+)</text>
        <dbReference type="Rhea" id="RHEA:10596"/>
        <dbReference type="Rhea" id="RHEA-COMP:10136"/>
        <dbReference type="Rhea" id="RHEA-COMP:20101"/>
        <dbReference type="ChEBI" id="CHEBI:15378"/>
        <dbReference type="ChEBI" id="CHEBI:30616"/>
        <dbReference type="ChEBI" id="CHEBI:46858"/>
        <dbReference type="ChEBI" id="CHEBI:61978"/>
        <dbReference type="ChEBI" id="CHEBI:456216"/>
        <dbReference type="EC" id="2.7.10.2"/>
    </reaction>
</comment>
<evidence type="ECO:0000256" key="2">
    <source>
        <dbReference type="ARBA" id="ARBA00011903"/>
    </source>
</evidence>
<name>A0ABZ0IFF7_9GAMM</name>
<dbReference type="SUPFAM" id="SSF52540">
    <property type="entry name" value="P-loop containing nucleoside triphosphate hydrolases"/>
    <property type="match status" value="1"/>
</dbReference>
<evidence type="ECO:0000256" key="7">
    <source>
        <dbReference type="ARBA" id="ARBA00023137"/>
    </source>
</evidence>
<evidence type="ECO:0000256" key="3">
    <source>
        <dbReference type="ARBA" id="ARBA00022679"/>
    </source>
</evidence>
<feature type="region of interest" description="Disordered" evidence="9">
    <location>
        <begin position="1"/>
        <end position="40"/>
    </location>
</feature>
<dbReference type="PANTHER" id="PTHR32309">
    <property type="entry name" value="TYROSINE-PROTEIN KINASE"/>
    <property type="match status" value="1"/>
</dbReference>
<protein>
    <recommendedName>
        <fullName evidence="2">non-specific protein-tyrosine kinase</fullName>
        <ecNumber evidence="2">2.7.10.2</ecNumber>
    </recommendedName>
</protein>
<gene>
    <name evidence="11" type="ORF">R0137_06815</name>
</gene>
<evidence type="ECO:0000313" key="11">
    <source>
        <dbReference type="EMBL" id="WOJ98274.1"/>
    </source>
</evidence>
<dbReference type="NCBIfam" id="TIGR03018">
    <property type="entry name" value="pepcterm_TyrKin"/>
    <property type="match status" value="1"/>
</dbReference>
<keyword evidence="12" id="KW-1185">Reference proteome</keyword>
<keyword evidence="5" id="KW-0418">Kinase</keyword>
<dbReference type="InterPro" id="IPR005702">
    <property type="entry name" value="Wzc-like_C"/>
</dbReference>
<dbReference type="CDD" id="cd05387">
    <property type="entry name" value="BY-kinase"/>
    <property type="match status" value="1"/>
</dbReference>
<comment type="similarity">
    <text evidence="1">Belongs to the CpsD/CapB family.</text>
</comment>
<accession>A0ABZ0IFF7</accession>
<keyword evidence="6" id="KW-0067">ATP-binding</keyword>
<sequence length="340" mass="36621">MSIIEKAVRAGKSKQQTESEAPKSPQEALQQGDDFLDGPSTVLEPDDLLTSAVRPSTFATAPESRIQLDISMERLQHAGFISPNVPRSRIAEEFRTIKRPLLRNIDKTRGSFDEQSNLIMVTSALQGDGKTFSSINLAISIAMEQDKTVLFVDADVVRASAGKTLGIPKGTPGLIDLLDDNSDVDPADVILHTNIPKLRVLPAGNGSDNSTELLASDTMHQFMIELSNRYHDRVIVFDSPPLLLTTEAGVLASFMGQIVFVASADVTPQHAVQEALEHIGENKIAGVVLNRASRRRSKLLGVGSYGYGYGYGDGYGYGERRGSGAKIAADEAAGQQKELG</sequence>
<dbReference type="Proteomes" id="UP001626549">
    <property type="component" value="Chromosome"/>
</dbReference>